<organism evidence="7 8">
    <name type="scientific">Facklamia lactis</name>
    <dbReference type="NCBI Taxonomy" id="2749967"/>
    <lineage>
        <taxon>Bacteria</taxon>
        <taxon>Bacillati</taxon>
        <taxon>Bacillota</taxon>
        <taxon>Bacilli</taxon>
        <taxon>Lactobacillales</taxon>
        <taxon>Aerococcaceae</taxon>
        <taxon>Facklamia</taxon>
    </lineage>
</organism>
<feature type="transmembrane region" description="Helical" evidence="5">
    <location>
        <begin position="283"/>
        <end position="302"/>
    </location>
</feature>
<dbReference type="CDD" id="cd00882">
    <property type="entry name" value="Ras_like_GTPase"/>
    <property type="match status" value="1"/>
</dbReference>
<reference evidence="7 8" key="1">
    <citation type="submission" date="2020-07" db="EMBL/GenBank/DDBJ databases">
        <title>Facklamia lactis sp. nov., isolated from raw milk.</title>
        <authorList>
            <person name="Doll E.V."/>
            <person name="Huptas C."/>
            <person name="Staib L."/>
            <person name="Wenning M."/>
            <person name="Scherer S."/>
        </authorList>
    </citation>
    <scope>NUCLEOTIDE SEQUENCE [LARGE SCALE GENOMIC DNA]</scope>
    <source>
        <strain evidence="7 8">DSM 111018</strain>
    </source>
</reference>
<name>A0ABS0LSF3_9LACT</name>
<dbReference type="InterPro" id="IPR027417">
    <property type="entry name" value="P-loop_NTPase"/>
</dbReference>
<dbReference type="EMBL" id="JACBXQ010000006">
    <property type="protein sequence ID" value="MBG9987096.1"/>
    <property type="molecule type" value="Genomic_DNA"/>
</dbReference>
<dbReference type="Pfam" id="PF05128">
    <property type="entry name" value="DUF697"/>
    <property type="match status" value="1"/>
</dbReference>
<feature type="domain" description="G" evidence="6">
    <location>
        <begin position="37"/>
        <end position="156"/>
    </location>
</feature>
<comment type="caution">
    <text evidence="7">The sequence shown here is derived from an EMBL/GenBank/DDBJ whole genome shotgun (WGS) entry which is preliminary data.</text>
</comment>
<keyword evidence="8" id="KW-1185">Reference proteome</keyword>
<sequence length="402" mass="44382">MVKFWKKLDKYKVDPSLASDLLAKSKEEVDKMLPINILLVGKTGSGKSTLVNALFREQVANTGIGMPITQNIQKITKEGVPLTLYDTKGLELNATAQKEVMNSLLNLIHQQKQKGVEEEVHLIYYCINANMARIEAQEIALINTLAKEVPVIVILTQSIGHEVEDFVRYIEEKLPQVKQVLPILAKDFPLSQGDVIKAYGLQEVIETSLSVLPKEVQKAFINAQQVDLNLKIEKARGWAHKYITSAFGVGVSPLPIADAAILVPMQITMLAHITSIFGLSLDYAQIVSIIAGIGGTGTATMLGKYMASSALKWIPGIGSVGSGIISGTTASTLTMTLAYAYIEVLCKIMEAEIQGKELPIKELQKFMNASFTDYLTLYQDQLGDKNSIISDWFEYFLKKRKR</sequence>
<evidence type="ECO:0000313" key="8">
    <source>
        <dbReference type="Proteomes" id="UP000721415"/>
    </source>
</evidence>
<dbReference type="Gene3D" id="3.40.50.300">
    <property type="entry name" value="P-loop containing nucleotide triphosphate hydrolases"/>
    <property type="match status" value="1"/>
</dbReference>
<dbReference type="InterPro" id="IPR006073">
    <property type="entry name" value="GTP-bd"/>
</dbReference>
<dbReference type="InterPro" id="IPR021147">
    <property type="entry name" value="DUF697"/>
</dbReference>
<dbReference type="SUPFAM" id="SSF52540">
    <property type="entry name" value="P-loop containing nucleoside triphosphate hydrolases"/>
    <property type="match status" value="1"/>
</dbReference>
<keyword evidence="2 5" id="KW-0812">Transmembrane</keyword>
<proteinExistence type="predicted"/>
<evidence type="ECO:0000313" key="7">
    <source>
        <dbReference type="EMBL" id="MBG9987096.1"/>
    </source>
</evidence>
<evidence type="ECO:0000256" key="5">
    <source>
        <dbReference type="SAM" id="Phobius"/>
    </source>
</evidence>
<evidence type="ECO:0000256" key="2">
    <source>
        <dbReference type="ARBA" id="ARBA00022692"/>
    </source>
</evidence>
<accession>A0ABS0LSF3</accession>
<protein>
    <submittedName>
        <fullName evidence="7">50S ribosome-binding GTPase</fullName>
    </submittedName>
</protein>
<evidence type="ECO:0000256" key="1">
    <source>
        <dbReference type="ARBA" id="ARBA00004141"/>
    </source>
</evidence>
<dbReference type="Pfam" id="PF01926">
    <property type="entry name" value="MMR_HSR1"/>
    <property type="match status" value="1"/>
</dbReference>
<comment type="subcellular location">
    <subcellularLocation>
        <location evidence="1">Membrane</location>
        <topology evidence="1">Multi-pass membrane protein</topology>
    </subcellularLocation>
</comment>
<dbReference type="RefSeq" id="WP_197116019.1">
    <property type="nucleotide sequence ID" value="NZ_JACBXQ010000006.1"/>
</dbReference>
<gene>
    <name evidence="7" type="ORF">HZY91_09470</name>
</gene>
<dbReference type="Proteomes" id="UP000721415">
    <property type="component" value="Unassembled WGS sequence"/>
</dbReference>
<keyword evidence="3 5" id="KW-1133">Transmembrane helix</keyword>
<evidence type="ECO:0000259" key="6">
    <source>
        <dbReference type="Pfam" id="PF01926"/>
    </source>
</evidence>
<evidence type="ECO:0000256" key="3">
    <source>
        <dbReference type="ARBA" id="ARBA00022989"/>
    </source>
</evidence>
<keyword evidence="4 5" id="KW-0472">Membrane</keyword>
<evidence type="ECO:0000256" key="4">
    <source>
        <dbReference type="ARBA" id="ARBA00023136"/>
    </source>
</evidence>